<proteinExistence type="predicted"/>
<accession>A0A6S7B5V6</accession>
<dbReference type="EMBL" id="CADIKK010000004">
    <property type="protein sequence ID" value="CAB3781210.1"/>
    <property type="molecule type" value="Genomic_DNA"/>
</dbReference>
<dbReference type="AlphaFoldDB" id="A0A6S7B5V6"/>
<gene>
    <name evidence="1" type="ORF">LMG28614_01192</name>
</gene>
<organism evidence="1 2">
    <name type="scientific">Paraburkholderia ultramafica</name>
    <dbReference type="NCBI Taxonomy" id="1544867"/>
    <lineage>
        <taxon>Bacteria</taxon>
        <taxon>Pseudomonadati</taxon>
        <taxon>Pseudomonadota</taxon>
        <taxon>Betaproteobacteria</taxon>
        <taxon>Burkholderiales</taxon>
        <taxon>Burkholderiaceae</taxon>
        <taxon>Paraburkholderia</taxon>
    </lineage>
</organism>
<evidence type="ECO:0000313" key="2">
    <source>
        <dbReference type="Proteomes" id="UP000494365"/>
    </source>
</evidence>
<evidence type="ECO:0000313" key="1">
    <source>
        <dbReference type="EMBL" id="CAB3781210.1"/>
    </source>
</evidence>
<name>A0A6S7B5V6_9BURK</name>
<sequence>MKTTTKVIWVVGIAISTETLHAQEIFVQGGTPGIGVGAAMNFNSREPC</sequence>
<keyword evidence="2" id="KW-1185">Reference proteome</keyword>
<dbReference type="Proteomes" id="UP000494365">
    <property type="component" value="Unassembled WGS sequence"/>
</dbReference>
<dbReference type="RefSeq" id="WP_175148621.1">
    <property type="nucleotide sequence ID" value="NZ_CADIKK010000004.1"/>
</dbReference>
<reference evidence="1 2" key="1">
    <citation type="submission" date="2020-04" db="EMBL/GenBank/DDBJ databases">
        <authorList>
            <person name="De Canck E."/>
        </authorList>
    </citation>
    <scope>NUCLEOTIDE SEQUENCE [LARGE SCALE GENOMIC DNA]</scope>
    <source>
        <strain evidence="1 2">LMG 28614</strain>
    </source>
</reference>
<protein>
    <submittedName>
        <fullName evidence="1">Uncharacterized protein</fullName>
    </submittedName>
</protein>